<evidence type="ECO:0000313" key="3">
    <source>
        <dbReference type="EMBL" id="RZT86171.1"/>
    </source>
</evidence>
<evidence type="ECO:0000313" key="4">
    <source>
        <dbReference type="Proteomes" id="UP000291591"/>
    </source>
</evidence>
<evidence type="ECO:0000256" key="2">
    <source>
        <dbReference type="SAM" id="Phobius"/>
    </source>
</evidence>
<dbReference type="AlphaFoldDB" id="A0A4Q7UYV2"/>
<protein>
    <recommendedName>
        <fullName evidence="5">Glycerophosphoryl diester phosphodiesterase family protein</fullName>
    </recommendedName>
</protein>
<feature type="transmembrane region" description="Helical" evidence="2">
    <location>
        <begin position="261"/>
        <end position="283"/>
    </location>
</feature>
<evidence type="ECO:0000256" key="1">
    <source>
        <dbReference type="SAM" id="MobiDB-lite"/>
    </source>
</evidence>
<dbReference type="OrthoDB" id="3578303at2"/>
<feature type="transmembrane region" description="Helical" evidence="2">
    <location>
        <begin position="148"/>
        <end position="167"/>
    </location>
</feature>
<feature type="transmembrane region" description="Helical" evidence="2">
    <location>
        <begin position="295"/>
        <end position="316"/>
    </location>
</feature>
<keyword evidence="4" id="KW-1185">Reference proteome</keyword>
<feature type="region of interest" description="Disordered" evidence="1">
    <location>
        <begin position="1"/>
        <end position="84"/>
    </location>
</feature>
<sequence length="339" mass="35793">MTSYPPSDGGDQQRRPGDEGQSQGGSPHQPGQPDPYGQQPYPQQPYPQQGYGQPGYPPPAGYPQGGDPGYPQGGAYPGYPPPGYQGGALDPADPLVATTFQQWFSKSFGVLARSWKALLLIQVAAYAVPFVLGLLVAGLAVIGTPPLVVALLGFIVLVVFVAALLIAQGASYYFVTQDAAGAPESVGDAVRFGASRALPLLGWGILAAIIVFVGFVLLVIPGIYLGVVLYVVACVVMYERDGIGRCFSLVNPRWFPTFGRLLLLFVGSAVYQGIISYVVISLLGDAEANPWTQPIVQVLSIPVALLSVGVAVVTYAELRHHEAPGQVTTARLSAELTQR</sequence>
<gene>
    <name evidence="3" type="ORF">EV383_3060</name>
</gene>
<feature type="compositionally biased region" description="Low complexity" evidence="1">
    <location>
        <begin position="20"/>
        <end position="51"/>
    </location>
</feature>
<reference evidence="3 4" key="1">
    <citation type="submission" date="2019-02" db="EMBL/GenBank/DDBJ databases">
        <title>Sequencing the genomes of 1000 actinobacteria strains.</title>
        <authorList>
            <person name="Klenk H.-P."/>
        </authorList>
    </citation>
    <scope>NUCLEOTIDE SEQUENCE [LARGE SCALE GENOMIC DNA]</scope>
    <source>
        <strain evidence="3 4">DSM 45779</strain>
    </source>
</reference>
<keyword evidence="2" id="KW-1133">Transmembrane helix</keyword>
<comment type="caution">
    <text evidence="3">The sequence shown here is derived from an EMBL/GenBank/DDBJ whole genome shotgun (WGS) entry which is preliminary data.</text>
</comment>
<accession>A0A4Q7UYV2</accession>
<feature type="compositionally biased region" description="Gly residues" evidence="1">
    <location>
        <begin position="63"/>
        <end position="76"/>
    </location>
</feature>
<name>A0A4Q7UYV2_PSEST</name>
<organism evidence="3 4">
    <name type="scientific">Pseudonocardia sediminis</name>
    <dbReference type="NCBI Taxonomy" id="1397368"/>
    <lineage>
        <taxon>Bacteria</taxon>
        <taxon>Bacillati</taxon>
        <taxon>Actinomycetota</taxon>
        <taxon>Actinomycetes</taxon>
        <taxon>Pseudonocardiales</taxon>
        <taxon>Pseudonocardiaceae</taxon>
        <taxon>Pseudonocardia</taxon>
    </lineage>
</organism>
<dbReference type="Proteomes" id="UP000291591">
    <property type="component" value="Unassembled WGS sequence"/>
</dbReference>
<dbReference type="EMBL" id="SHKL01000001">
    <property type="protein sequence ID" value="RZT86171.1"/>
    <property type="molecule type" value="Genomic_DNA"/>
</dbReference>
<proteinExistence type="predicted"/>
<keyword evidence="2" id="KW-0472">Membrane</keyword>
<feature type="transmembrane region" description="Helical" evidence="2">
    <location>
        <begin position="200"/>
        <end position="217"/>
    </location>
</feature>
<feature type="transmembrane region" description="Helical" evidence="2">
    <location>
        <begin position="117"/>
        <end position="142"/>
    </location>
</feature>
<dbReference type="RefSeq" id="WP_130290512.1">
    <property type="nucleotide sequence ID" value="NZ_SHKL01000001.1"/>
</dbReference>
<evidence type="ECO:0008006" key="5">
    <source>
        <dbReference type="Google" id="ProtNLM"/>
    </source>
</evidence>
<keyword evidence="2" id="KW-0812">Transmembrane</keyword>